<reference evidence="1 2" key="2">
    <citation type="submission" date="2018-01" db="EMBL/GenBank/DDBJ databases">
        <title>Genomic study of Klebsiella pneumoniae.</title>
        <authorList>
            <person name="Yang Y."/>
            <person name="Bicalho R."/>
        </authorList>
    </citation>
    <scope>NUCLEOTIDE SEQUENCE [LARGE SCALE GENOMIC DNA]</scope>
    <source>
        <strain evidence="1 2">A8</strain>
    </source>
</reference>
<dbReference type="EMBL" id="PIDP01000945">
    <property type="protein sequence ID" value="PLM92390.1"/>
    <property type="molecule type" value="Genomic_DNA"/>
</dbReference>
<evidence type="ECO:0000313" key="2">
    <source>
        <dbReference type="Proteomes" id="UP000234412"/>
    </source>
</evidence>
<evidence type="ECO:0000313" key="1">
    <source>
        <dbReference type="EMBL" id="PLM92390.1"/>
    </source>
</evidence>
<comment type="caution">
    <text evidence="1">The sequence shown here is derived from an EMBL/GenBank/DDBJ whole genome shotgun (WGS) entry which is preliminary data.</text>
</comment>
<accession>A0A2N4YX12</accession>
<sequence length="56" mass="6313">MPAEAPLLDSDLEIREALPDDAHAIAALYVWHVLNGRASFEEIPPTVDEMRKRIKT</sequence>
<gene>
    <name evidence="1" type="ORF">CWN47_22315</name>
</gene>
<feature type="non-terminal residue" evidence="1">
    <location>
        <position position="56"/>
    </location>
</feature>
<dbReference type="InterPro" id="IPR016181">
    <property type="entry name" value="Acyl_CoA_acyltransferase"/>
</dbReference>
<dbReference type="Gene3D" id="3.40.630.30">
    <property type="match status" value="1"/>
</dbReference>
<dbReference type="Proteomes" id="UP000234412">
    <property type="component" value="Unassembled WGS sequence"/>
</dbReference>
<dbReference type="SUPFAM" id="SSF55729">
    <property type="entry name" value="Acyl-CoA N-acyltransferases (Nat)"/>
    <property type="match status" value="1"/>
</dbReference>
<reference evidence="1 2" key="1">
    <citation type="submission" date="2017-11" db="EMBL/GenBank/DDBJ databases">
        <authorList>
            <person name="Han C.G."/>
        </authorList>
    </citation>
    <scope>NUCLEOTIDE SEQUENCE [LARGE SCALE GENOMIC DNA]</scope>
    <source>
        <strain evidence="1 2">A8</strain>
    </source>
</reference>
<organism evidence="1 2">
    <name type="scientific">Klebsiella variicola</name>
    <dbReference type="NCBI Taxonomy" id="244366"/>
    <lineage>
        <taxon>Bacteria</taxon>
        <taxon>Pseudomonadati</taxon>
        <taxon>Pseudomonadota</taxon>
        <taxon>Gammaproteobacteria</taxon>
        <taxon>Enterobacterales</taxon>
        <taxon>Enterobacteriaceae</taxon>
        <taxon>Klebsiella/Raoultella group</taxon>
        <taxon>Klebsiella</taxon>
        <taxon>Klebsiella pneumoniae complex</taxon>
    </lineage>
</organism>
<proteinExistence type="predicted"/>
<keyword evidence="1" id="KW-0808">Transferase</keyword>
<dbReference type="GO" id="GO:0016740">
    <property type="term" value="F:transferase activity"/>
    <property type="evidence" value="ECO:0007669"/>
    <property type="project" value="UniProtKB-KW"/>
</dbReference>
<name>A0A2N4YX12_KLEVA</name>
<protein>
    <submittedName>
        <fullName evidence="1">N-acetyltransferase</fullName>
    </submittedName>
</protein>
<dbReference type="AlphaFoldDB" id="A0A2N4YX12"/>